<protein>
    <submittedName>
        <fullName evidence="3">CAP domain-containing protein</fullName>
    </submittedName>
</protein>
<dbReference type="SUPFAM" id="SSF55797">
    <property type="entry name" value="PR-1-like"/>
    <property type="match status" value="1"/>
</dbReference>
<dbReference type="InterPro" id="IPR014044">
    <property type="entry name" value="CAP_dom"/>
</dbReference>
<accession>A0A432MK98</accession>
<dbReference type="EMBL" id="RYZH01000019">
    <property type="protein sequence ID" value="RUL87627.1"/>
    <property type="molecule type" value="Genomic_DNA"/>
</dbReference>
<evidence type="ECO:0000259" key="2">
    <source>
        <dbReference type="Pfam" id="PF00188"/>
    </source>
</evidence>
<reference evidence="3 4" key="1">
    <citation type="submission" date="2018-12" db="EMBL/GenBank/DDBJ databases">
        <authorList>
            <person name="Toschakov S.V."/>
        </authorList>
    </citation>
    <scope>NUCLEOTIDE SEQUENCE [LARGE SCALE GENOMIC DNA]</scope>
    <source>
        <strain evidence="3 4">GM2012</strain>
    </source>
</reference>
<dbReference type="InterPro" id="IPR035940">
    <property type="entry name" value="CAP_sf"/>
</dbReference>
<dbReference type="AlphaFoldDB" id="A0A432MK98"/>
<dbReference type="OrthoDB" id="290318at2"/>
<dbReference type="RefSeq" id="WP_126725515.1">
    <property type="nucleotide sequence ID" value="NZ_RYZH01000019.1"/>
</dbReference>
<feature type="chain" id="PRO_5019571844" evidence="1">
    <location>
        <begin position="24"/>
        <end position="266"/>
    </location>
</feature>
<dbReference type="Proteomes" id="UP000280296">
    <property type="component" value="Unassembled WGS sequence"/>
</dbReference>
<feature type="signal peptide" evidence="1">
    <location>
        <begin position="1"/>
        <end position="23"/>
    </location>
</feature>
<dbReference type="Gene3D" id="3.40.33.10">
    <property type="entry name" value="CAP"/>
    <property type="match status" value="1"/>
</dbReference>
<keyword evidence="4" id="KW-1185">Reference proteome</keyword>
<name>A0A432MK98_9BACT</name>
<organism evidence="3 4">
    <name type="scientific">Tautonia sociabilis</name>
    <dbReference type="NCBI Taxonomy" id="2080755"/>
    <lineage>
        <taxon>Bacteria</taxon>
        <taxon>Pseudomonadati</taxon>
        <taxon>Planctomycetota</taxon>
        <taxon>Planctomycetia</taxon>
        <taxon>Isosphaerales</taxon>
        <taxon>Isosphaeraceae</taxon>
        <taxon>Tautonia</taxon>
    </lineage>
</organism>
<proteinExistence type="predicted"/>
<evidence type="ECO:0000313" key="4">
    <source>
        <dbReference type="Proteomes" id="UP000280296"/>
    </source>
</evidence>
<gene>
    <name evidence="3" type="ORF">TsocGM_11495</name>
</gene>
<evidence type="ECO:0000313" key="3">
    <source>
        <dbReference type="EMBL" id="RUL87627.1"/>
    </source>
</evidence>
<sequence length="266" mass="28074">MIHIRTLSLIGLTLAAATPSARAASSADPLWGLMIALVQAAAPGVPVGDDGEARTADETRALIGDDDLRRMLDSAVDVAQQTTYPAPRQRPTYYYTIPRYARPATGGYQTFQNTVNAAVTYWTGQPPRPSYYNQQAAPVAAYAQPAAPIDPATQPAATAQPAAASGDPYGFTAWLNGVRAQYGLAPVSHDANLAAWANMNNAQQNSYGLGHHVMGPARRQNSAMGSFSTIGAQWLASPAHAAALLDPSIRVIGIAGMGAYWTFNAY</sequence>
<comment type="caution">
    <text evidence="3">The sequence shown here is derived from an EMBL/GenBank/DDBJ whole genome shotgun (WGS) entry which is preliminary data.</text>
</comment>
<feature type="domain" description="SCP" evidence="2">
    <location>
        <begin position="175"/>
        <end position="255"/>
    </location>
</feature>
<evidence type="ECO:0000256" key="1">
    <source>
        <dbReference type="SAM" id="SignalP"/>
    </source>
</evidence>
<reference evidence="3 4" key="2">
    <citation type="submission" date="2019-01" db="EMBL/GenBank/DDBJ databases">
        <title>Tautonia sociabilis, a novel thermotolerant planctomycete of Isosphaeraceae family, isolated from a 4000 m deep subterranean habitat.</title>
        <authorList>
            <person name="Kovaleva O.L."/>
            <person name="Elcheninov A.G."/>
            <person name="Van Heerden E."/>
            <person name="Toshchakov S.V."/>
            <person name="Novikov A."/>
            <person name="Bonch-Osmolovskaya E.A."/>
            <person name="Kublanov I.V."/>
        </authorList>
    </citation>
    <scope>NUCLEOTIDE SEQUENCE [LARGE SCALE GENOMIC DNA]</scope>
    <source>
        <strain evidence="3 4">GM2012</strain>
    </source>
</reference>
<keyword evidence="1" id="KW-0732">Signal</keyword>
<dbReference type="Pfam" id="PF00188">
    <property type="entry name" value="CAP"/>
    <property type="match status" value="1"/>
</dbReference>